<reference evidence="1" key="1">
    <citation type="journal article" date="2023" name="G3 (Bethesda)">
        <title>A reference genome for the long-term kleptoplast-retaining sea slug Elysia crispata morphotype clarki.</title>
        <authorList>
            <person name="Eastman K.E."/>
            <person name="Pendleton A.L."/>
            <person name="Shaikh M.A."/>
            <person name="Suttiyut T."/>
            <person name="Ogas R."/>
            <person name="Tomko P."/>
            <person name="Gavelis G."/>
            <person name="Widhalm J.R."/>
            <person name="Wisecaver J.H."/>
        </authorList>
    </citation>
    <scope>NUCLEOTIDE SEQUENCE</scope>
    <source>
        <strain evidence="1">ECLA1</strain>
    </source>
</reference>
<accession>A0AAE1AIG4</accession>
<evidence type="ECO:0000313" key="1">
    <source>
        <dbReference type="EMBL" id="KAK3788125.1"/>
    </source>
</evidence>
<gene>
    <name evidence="1" type="ORF">RRG08_063630</name>
</gene>
<dbReference type="EMBL" id="JAWDGP010001799">
    <property type="protein sequence ID" value="KAK3788125.1"/>
    <property type="molecule type" value="Genomic_DNA"/>
</dbReference>
<organism evidence="1 2">
    <name type="scientific">Elysia crispata</name>
    <name type="common">lettuce slug</name>
    <dbReference type="NCBI Taxonomy" id="231223"/>
    <lineage>
        <taxon>Eukaryota</taxon>
        <taxon>Metazoa</taxon>
        <taxon>Spiralia</taxon>
        <taxon>Lophotrochozoa</taxon>
        <taxon>Mollusca</taxon>
        <taxon>Gastropoda</taxon>
        <taxon>Heterobranchia</taxon>
        <taxon>Euthyneura</taxon>
        <taxon>Panpulmonata</taxon>
        <taxon>Sacoglossa</taxon>
        <taxon>Placobranchoidea</taxon>
        <taxon>Plakobranchidae</taxon>
        <taxon>Elysia</taxon>
    </lineage>
</organism>
<evidence type="ECO:0000313" key="2">
    <source>
        <dbReference type="Proteomes" id="UP001283361"/>
    </source>
</evidence>
<dbReference type="Proteomes" id="UP001283361">
    <property type="component" value="Unassembled WGS sequence"/>
</dbReference>
<keyword evidence="2" id="KW-1185">Reference proteome</keyword>
<protein>
    <submittedName>
        <fullName evidence="1">Uncharacterized protein</fullName>
    </submittedName>
</protein>
<comment type="caution">
    <text evidence="1">The sequence shown here is derived from an EMBL/GenBank/DDBJ whole genome shotgun (WGS) entry which is preliminary data.</text>
</comment>
<dbReference type="AlphaFoldDB" id="A0AAE1AIG4"/>
<name>A0AAE1AIG4_9GAST</name>
<proteinExistence type="predicted"/>
<sequence length="69" mass="7763">MEVELPVKRFATAQHDGTCRHKNENGQIDFSRAQGLTVEVRRHSESGQVPTLGTRRETLRAALYLKTVA</sequence>